<evidence type="ECO:0000313" key="2">
    <source>
        <dbReference type="Proteomes" id="UP000323142"/>
    </source>
</evidence>
<comment type="caution">
    <text evidence="1">The sequence shown here is derived from an EMBL/GenBank/DDBJ whole genome shotgun (WGS) entry which is preliminary data.</text>
</comment>
<keyword evidence="1" id="KW-0418">Kinase</keyword>
<protein>
    <submittedName>
        <fullName evidence="1">Histidine kinase</fullName>
    </submittedName>
</protein>
<reference evidence="1 2" key="2">
    <citation type="submission" date="2019-09" db="EMBL/GenBank/DDBJ databases">
        <authorList>
            <person name="Jin C."/>
        </authorList>
    </citation>
    <scope>NUCLEOTIDE SEQUENCE [LARGE SCALE GENOMIC DNA]</scope>
    <source>
        <strain evidence="1 2">BN140002</strain>
    </source>
</reference>
<evidence type="ECO:0000313" key="1">
    <source>
        <dbReference type="EMBL" id="KAA2236821.1"/>
    </source>
</evidence>
<accession>A0A5B2VCN9</accession>
<keyword evidence="1" id="KW-0808">Transferase</keyword>
<name>A0A5B2VCN9_9HYPH</name>
<proteinExistence type="predicted"/>
<keyword evidence="2" id="KW-1185">Reference proteome</keyword>
<dbReference type="RefSeq" id="WP_149818003.1">
    <property type="nucleotide sequence ID" value="NZ_VUOA01000022.1"/>
</dbReference>
<sequence>MPTLFRFLLVLLVLGGIGVGAMLALATFVTPQPREMTETVPATRLMPQR</sequence>
<dbReference type="GO" id="GO:0016301">
    <property type="term" value="F:kinase activity"/>
    <property type="evidence" value="ECO:0007669"/>
    <property type="project" value="UniProtKB-KW"/>
</dbReference>
<organism evidence="1 2">
    <name type="scientific">Salinarimonas soli</name>
    <dbReference type="NCBI Taxonomy" id="1638099"/>
    <lineage>
        <taxon>Bacteria</taxon>
        <taxon>Pseudomonadati</taxon>
        <taxon>Pseudomonadota</taxon>
        <taxon>Alphaproteobacteria</taxon>
        <taxon>Hyphomicrobiales</taxon>
        <taxon>Salinarimonadaceae</taxon>
        <taxon>Salinarimonas</taxon>
    </lineage>
</organism>
<dbReference type="AlphaFoldDB" id="A0A5B2VCN9"/>
<gene>
    <name evidence="1" type="ORF">F0L46_12575</name>
</gene>
<dbReference type="Proteomes" id="UP000323142">
    <property type="component" value="Unassembled WGS sequence"/>
</dbReference>
<reference evidence="1 2" key="1">
    <citation type="submission" date="2019-09" db="EMBL/GenBank/DDBJ databases">
        <title>Salinarimonas rosea gen. nov., sp. nov., a new member of the a-2 subgroup of the Proteobacteria.</title>
        <authorList>
            <person name="Liu J."/>
        </authorList>
    </citation>
    <scope>NUCLEOTIDE SEQUENCE [LARGE SCALE GENOMIC DNA]</scope>
    <source>
        <strain evidence="1 2">BN140002</strain>
    </source>
</reference>
<dbReference type="EMBL" id="VUOA01000022">
    <property type="protein sequence ID" value="KAA2236821.1"/>
    <property type="molecule type" value="Genomic_DNA"/>
</dbReference>